<dbReference type="RefSeq" id="WP_263817869.1">
    <property type="nucleotide sequence ID" value="NZ_JAOXHJ010000003.1"/>
</dbReference>
<dbReference type="InterPro" id="IPR001270">
    <property type="entry name" value="ClpA/B"/>
</dbReference>
<organism evidence="4 5">
    <name type="scientific">Ureaplasma zalophigenitalium</name>
    <dbReference type="NCBI Taxonomy" id="907723"/>
    <lineage>
        <taxon>Bacteria</taxon>
        <taxon>Bacillati</taxon>
        <taxon>Mycoplasmatota</taxon>
        <taxon>Mycoplasmoidales</taxon>
        <taxon>Mycoplasmoidaceae</taxon>
        <taxon>Ureaplasma</taxon>
    </lineage>
</organism>
<keyword evidence="1" id="KW-0547">Nucleotide-binding</keyword>
<dbReference type="PANTHER" id="PTHR11638:SF18">
    <property type="entry name" value="HEAT SHOCK PROTEIN 104"/>
    <property type="match status" value="1"/>
</dbReference>
<evidence type="ECO:0000313" key="5">
    <source>
        <dbReference type="Proteomes" id="UP001207252"/>
    </source>
</evidence>
<evidence type="ECO:0000256" key="1">
    <source>
        <dbReference type="ARBA" id="ARBA00022741"/>
    </source>
</evidence>
<comment type="caution">
    <text evidence="4">The sequence shown here is derived from an EMBL/GenBank/DDBJ whole genome shotgun (WGS) entry which is preliminary data.</text>
</comment>
<dbReference type="SMART" id="SM00382">
    <property type="entry name" value="AAA"/>
    <property type="match status" value="1"/>
</dbReference>
<name>A0ABT3BP90_9BACT</name>
<dbReference type="EMBL" id="JAOXHJ010000003">
    <property type="protein sequence ID" value="MCV3754065.1"/>
    <property type="molecule type" value="Genomic_DNA"/>
</dbReference>
<gene>
    <name evidence="4" type="ORF">OF365_01630</name>
</gene>
<accession>A0ABT3BP90</accession>
<reference evidence="4 5" key="1">
    <citation type="journal article" date="2020" name="Int. J. Syst. Evol. Microbiol.">
        <title>Ureaplasma miroungigenitalium sp. nov. isolated from northern elephant seals (Mirounga angustirostris) and Ureaplasma zalophigenitalium sp. nov. isolated from California sea lions (Zalophus californianus).</title>
        <authorList>
            <person name="Volokhov D.V."/>
            <person name="Gulland F.M."/>
            <person name="Gao Y."/>
            <person name="Chizhikov V.E."/>
        </authorList>
    </citation>
    <scope>NUCLEOTIDE SEQUENCE [LARGE SCALE GENOMIC DNA]</scope>
    <source>
        <strain evidence="4 5">CSL7644-GEN</strain>
    </source>
</reference>
<dbReference type="InterPro" id="IPR003593">
    <property type="entry name" value="AAA+_ATPase"/>
</dbReference>
<dbReference type="InterPro" id="IPR050130">
    <property type="entry name" value="ClpA_ClpB"/>
</dbReference>
<feature type="domain" description="AAA+ ATPase" evidence="3">
    <location>
        <begin position="322"/>
        <end position="475"/>
    </location>
</feature>
<proteinExistence type="predicted"/>
<dbReference type="PRINTS" id="PR00300">
    <property type="entry name" value="CLPPROTEASEA"/>
</dbReference>
<dbReference type="Proteomes" id="UP001207252">
    <property type="component" value="Unassembled WGS sequence"/>
</dbReference>
<keyword evidence="2" id="KW-0067">ATP-binding</keyword>
<protein>
    <submittedName>
        <fullName evidence="4">AAA family ATPase</fullName>
    </submittedName>
</protein>
<evidence type="ECO:0000256" key="2">
    <source>
        <dbReference type="ARBA" id="ARBA00022840"/>
    </source>
</evidence>
<sequence>MKNSLEYLKIKIKHKNLITITGNVNDLYCFNDDEHGFLNVDLKNIIESFAKENNYKIAHYFAPSFGAIDLLEEETNGLYKQLIALDDINSFMNHIVEKTKDFVDEYGTFVEHEKGIYVINFADSFFDNQNNSNNYIDNLVNVISMTLDNNNKSKYIEDYSRLTDKIIFIMRDSNNLIKDLYMNNIEYIDVQIKKPNMQERKDIIRKNAHFFRTIDKMDLNSETEILQKAVAMSEGLSCIEILQLGRVNESQQSFSNRYNLIYFNQRESEWEKIDYEKIRKIKEQFSKRVQGQDYAIDKISQVLINSFLGLNGLMFNESLNKPKGILFFVGPTGTGKTEISKTLAEFVFGSERKLIRFDMSEYNHEHSDQRLIGAPPGYVGYDSGGELTNKVKLNPFSILLFDEIEKAHPKILDKFLQILEDGRLTSSKGELIDFSETFIIFTSNIGTAEINDIDITDDKAVRSAFIKEVKKHFIEKINRPELLNRIGNNNIVPFNFIHNREIIKNIIKSKMKVLFDKIYKDYNLLVNYNDVFEKLVDLIKKITNHHMGARGVINSVDEFITKSIGDFIFANYPEIQTKKQAKLILNVDMIIEDNKAVFIFKQ</sequence>
<keyword evidence="5" id="KW-1185">Reference proteome</keyword>
<evidence type="ECO:0000313" key="4">
    <source>
        <dbReference type="EMBL" id="MCV3754065.1"/>
    </source>
</evidence>
<dbReference type="InterPro" id="IPR003959">
    <property type="entry name" value="ATPase_AAA_core"/>
</dbReference>
<dbReference type="CDD" id="cd19499">
    <property type="entry name" value="RecA-like_ClpB_Hsp104-like"/>
    <property type="match status" value="1"/>
</dbReference>
<dbReference type="SUPFAM" id="SSF52540">
    <property type="entry name" value="P-loop containing nucleoside triphosphate hydrolases"/>
    <property type="match status" value="1"/>
</dbReference>
<evidence type="ECO:0000259" key="3">
    <source>
        <dbReference type="SMART" id="SM00382"/>
    </source>
</evidence>
<dbReference type="Gene3D" id="3.40.50.300">
    <property type="entry name" value="P-loop containing nucleotide triphosphate hydrolases"/>
    <property type="match status" value="1"/>
</dbReference>
<dbReference type="InterPro" id="IPR027417">
    <property type="entry name" value="P-loop_NTPase"/>
</dbReference>
<dbReference type="Pfam" id="PF07724">
    <property type="entry name" value="AAA_2"/>
    <property type="match status" value="1"/>
</dbReference>
<dbReference type="PANTHER" id="PTHR11638">
    <property type="entry name" value="ATP-DEPENDENT CLP PROTEASE"/>
    <property type="match status" value="1"/>
</dbReference>